<feature type="domain" description="Glucose-methanol-choline oxidoreductase N-terminal" evidence="5">
    <location>
        <begin position="202"/>
        <end position="293"/>
    </location>
</feature>
<dbReference type="InterPro" id="IPR000172">
    <property type="entry name" value="GMC_OxRdtase_N"/>
</dbReference>
<dbReference type="SUPFAM" id="SSF51905">
    <property type="entry name" value="FAD/NAD(P)-binding domain"/>
    <property type="match status" value="1"/>
</dbReference>
<evidence type="ECO:0000256" key="4">
    <source>
        <dbReference type="PIRSR" id="PIRSR000137-2"/>
    </source>
</evidence>
<keyword evidence="4" id="KW-0285">Flavoprotein</keyword>
<evidence type="ECO:0000259" key="6">
    <source>
        <dbReference type="Pfam" id="PF05199"/>
    </source>
</evidence>
<dbReference type="GO" id="GO:0016614">
    <property type="term" value="F:oxidoreductase activity, acting on CH-OH group of donors"/>
    <property type="evidence" value="ECO:0007669"/>
    <property type="project" value="InterPro"/>
</dbReference>
<comment type="similarity">
    <text evidence="2">Belongs to the GMC oxidoreductase family.</text>
</comment>
<dbReference type="Gene3D" id="3.30.560.10">
    <property type="entry name" value="Glucose Oxidase, domain 3"/>
    <property type="match status" value="2"/>
</dbReference>
<dbReference type="Pfam" id="PF05199">
    <property type="entry name" value="GMC_oxred_C"/>
    <property type="match status" value="1"/>
</dbReference>
<keyword evidence="7" id="KW-0456">Lyase</keyword>
<comment type="cofactor">
    <cofactor evidence="1 4">
        <name>FAD</name>
        <dbReference type="ChEBI" id="CHEBI:57692"/>
    </cofactor>
</comment>
<dbReference type="InterPro" id="IPR007867">
    <property type="entry name" value="GMC_OxRtase_C"/>
</dbReference>
<evidence type="ECO:0000259" key="5">
    <source>
        <dbReference type="Pfam" id="PF00732"/>
    </source>
</evidence>
<dbReference type="GO" id="GO:0016829">
    <property type="term" value="F:lyase activity"/>
    <property type="evidence" value="ECO:0007669"/>
    <property type="project" value="UniProtKB-KW"/>
</dbReference>
<evidence type="ECO:0000256" key="1">
    <source>
        <dbReference type="ARBA" id="ARBA00001974"/>
    </source>
</evidence>
<sequence length="578" mass="62224">MTPSLPTLPLSQLGGPGKGQFKYDFIIVGGGTAGCVLASRLSLLPGSPTVLLLERGGSDRGWMSSTPLMSTSWQMDEKKCSSIPTVPQQGLDGRVCDMLGGKILGGASTFNSSLYTRGLPSEFNIWASQFDLPSWSFSKLLPYFISSQNHRPNSSPIADLLPPSNTASAYTGADGPWATTNPSVFTYPSSKHFVVARAGFGEGLKIGLGALVHKLDLDHDGTCKGVWFSEDGKPESTLLHASCCQETILTSGTVFSTQLLLLSGIGPKAELEELHITCLVDLPDVGRGLADHLSVYLPYTVPITDSLDRLENSPLHAIKQIASFALFRTGDFTFQGSQTAIMISSTHIPEILSEHSPYSKERPLWTSSLAEEEVPNLEILPLPFRFHSSMDDGKPDGKTPDLRKGKYNKSVGYLSPISILVRPKSTGTIKLKSKDPREIPACDPGFLTDPADLPVLIQGLRLAAKVVDGMIAGGYDVKPIEKNNPFAFGKECSDDELKAYVKKWAVPAYHMSSTLRMSGQENDGVVDGCLRVKGCKGLRVADASVFPTILAVHTQAPVVVVAEKCATMIGEEWSKASH</sequence>
<reference evidence="7" key="1">
    <citation type="submission" date="2014-08" db="EMBL/GenBank/DDBJ databases">
        <authorList>
            <person name="Sharma Rahul"/>
            <person name="Thines Marco"/>
        </authorList>
    </citation>
    <scope>NUCLEOTIDE SEQUENCE</scope>
</reference>
<dbReference type="InterPro" id="IPR036188">
    <property type="entry name" value="FAD/NAD-bd_sf"/>
</dbReference>
<feature type="domain" description="Glucose-methanol-choline oxidoreductase N-terminal" evidence="5">
    <location>
        <begin position="23"/>
        <end position="145"/>
    </location>
</feature>
<feature type="active site" description="Proton acceptor" evidence="3">
    <location>
        <position position="553"/>
    </location>
</feature>
<evidence type="ECO:0000256" key="2">
    <source>
        <dbReference type="ARBA" id="ARBA00010790"/>
    </source>
</evidence>
<dbReference type="InterPro" id="IPR012132">
    <property type="entry name" value="GMC_OxRdtase"/>
</dbReference>
<evidence type="ECO:0000256" key="3">
    <source>
        <dbReference type="PIRSR" id="PIRSR000137-1"/>
    </source>
</evidence>
<dbReference type="SUPFAM" id="SSF54373">
    <property type="entry name" value="FAD-linked reductases, C-terminal domain"/>
    <property type="match status" value="1"/>
</dbReference>
<dbReference type="Gene3D" id="3.50.50.60">
    <property type="entry name" value="FAD/NAD(P)-binding domain"/>
    <property type="match status" value="2"/>
</dbReference>
<dbReference type="PANTHER" id="PTHR11552:SF219">
    <property type="entry name" value="GLUCOSE-METHANOL-CHOLINE OXIDOREDUCTASE N-TERMINAL DOMAIN-CONTAINING PROTEIN"/>
    <property type="match status" value="1"/>
</dbReference>
<organism evidence="7">
    <name type="scientific">Phaffia rhodozyma</name>
    <name type="common">Yeast</name>
    <name type="synonym">Xanthophyllomyces dendrorhous</name>
    <dbReference type="NCBI Taxonomy" id="264483"/>
    <lineage>
        <taxon>Eukaryota</taxon>
        <taxon>Fungi</taxon>
        <taxon>Dikarya</taxon>
        <taxon>Basidiomycota</taxon>
        <taxon>Agaricomycotina</taxon>
        <taxon>Tremellomycetes</taxon>
        <taxon>Cystofilobasidiales</taxon>
        <taxon>Mrakiaceae</taxon>
        <taxon>Phaffia</taxon>
    </lineage>
</organism>
<dbReference type="GO" id="GO:0050660">
    <property type="term" value="F:flavin adenine dinucleotide binding"/>
    <property type="evidence" value="ECO:0007669"/>
    <property type="project" value="InterPro"/>
</dbReference>
<keyword evidence="4" id="KW-0274">FAD</keyword>
<protein>
    <submittedName>
        <fullName evidence="7">Glucose dehydrogenase/choline dehydrogenase/mandelonitrile lyase (GMC oxidoreductase family)</fullName>
    </submittedName>
</protein>
<dbReference type="EMBL" id="LN483345">
    <property type="protein sequence ID" value="CDZ98695.1"/>
    <property type="molecule type" value="Genomic_DNA"/>
</dbReference>
<feature type="binding site" evidence="4">
    <location>
        <position position="212"/>
    </location>
    <ligand>
        <name>FAD</name>
        <dbReference type="ChEBI" id="CHEBI:57692"/>
    </ligand>
</feature>
<feature type="domain" description="Glucose-methanol-choline oxidoreductase C-terminal" evidence="6">
    <location>
        <begin position="423"/>
        <end position="562"/>
    </location>
</feature>
<accession>A0A0F7SJZ1</accession>
<evidence type="ECO:0000313" key="7">
    <source>
        <dbReference type="EMBL" id="CDZ98695.1"/>
    </source>
</evidence>
<name>A0A0F7SJZ1_PHARH</name>
<dbReference type="Pfam" id="PF00732">
    <property type="entry name" value="GMC_oxred_N"/>
    <property type="match status" value="2"/>
</dbReference>
<dbReference type="AlphaFoldDB" id="A0A0F7SJZ1"/>
<proteinExistence type="inferred from homology"/>
<dbReference type="PANTHER" id="PTHR11552">
    <property type="entry name" value="GLUCOSE-METHANOL-CHOLINE GMC OXIDOREDUCTASE"/>
    <property type="match status" value="1"/>
</dbReference>
<feature type="active site" description="Proton donor" evidence="3">
    <location>
        <position position="510"/>
    </location>
</feature>
<dbReference type="PIRSF" id="PIRSF000137">
    <property type="entry name" value="Alcohol_oxidase"/>
    <property type="match status" value="1"/>
</dbReference>